<sequence length="140" mass="15770">MRLKILDLIRKANSGHTAGSFFRIDFIYILYEYILQLNPTCIHDRNHDRYIQSKGHAVDALHVAYCIIRNGIFNPQLLDTYLSFVSNFIGHVTKKVPGIEQSTGSLGRGLSPCAGMALSGQLNSQFYRVFVLLCDGEMTE</sequence>
<comment type="similarity">
    <text evidence="2">Belongs to the transketolase family.</text>
</comment>
<dbReference type="EC" id="2.2.1.1" evidence="5"/>
<dbReference type="SUPFAM" id="SSF52518">
    <property type="entry name" value="Thiamin diphosphate-binding fold (THDP-binding)"/>
    <property type="match status" value="1"/>
</dbReference>
<feature type="domain" description="Transketolase N-terminal" evidence="4">
    <location>
        <begin position="2"/>
        <end position="122"/>
    </location>
</feature>
<comment type="cofactor">
    <cofactor evidence="1">
        <name>thiamine diphosphate</name>
        <dbReference type="ChEBI" id="CHEBI:58937"/>
    </cofactor>
</comment>
<dbReference type="Proteomes" id="UP000561417">
    <property type="component" value="Unassembled WGS sequence"/>
</dbReference>
<keyword evidence="6" id="KW-1185">Reference proteome</keyword>
<dbReference type="PANTHER" id="PTHR47514">
    <property type="entry name" value="TRANSKETOLASE N-TERMINAL SECTION-RELATED"/>
    <property type="match status" value="1"/>
</dbReference>
<evidence type="ECO:0000259" key="4">
    <source>
        <dbReference type="Pfam" id="PF00456"/>
    </source>
</evidence>
<dbReference type="EMBL" id="JACHIM010000002">
    <property type="protein sequence ID" value="MBB5073427.1"/>
    <property type="molecule type" value="Genomic_DNA"/>
</dbReference>
<dbReference type="InterPro" id="IPR029061">
    <property type="entry name" value="THDP-binding"/>
</dbReference>
<evidence type="ECO:0000256" key="3">
    <source>
        <dbReference type="ARBA" id="ARBA00023052"/>
    </source>
</evidence>
<keyword evidence="5" id="KW-0808">Transferase</keyword>
<comment type="caution">
    <text evidence="5">The sequence shown here is derived from an EMBL/GenBank/DDBJ whole genome shotgun (WGS) entry which is preliminary data.</text>
</comment>
<keyword evidence="3" id="KW-0786">Thiamine pyrophosphate</keyword>
<gene>
    <name evidence="5" type="ORF">HNQ69_000548</name>
</gene>
<reference evidence="5 6" key="1">
    <citation type="submission" date="2020-08" db="EMBL/GenBank/DDBJ databases">
        <title>Genomic Encyclopedia of Type Strains, Phase IV (KMG-IV): sequencing the most valuable type-strain genomes for metagenomic binning, comparative biology and taxonomic classification.</title>
        <authorList>
            <person name="Goeker M."/>
        </authorList>
    </citation>
    <scope>NUCLEOTIDE SEQUENCE [LARGE SCALE GENOMIC DNA]</scope>
    <source>
        <strain evidence="5 6">DSM 28538</strain>
    </source>
</reference>
<evidence type="ECO:0000256" key="2">
    <source>
        <dbReference type="ARBA" id="ARBA00007131"/>
    </source>
</evidence>
<evidence type="ECO:0000313" key="5">
    <source>
        <dbReference type="EMBL" id="MBB5073427.1"/>
    </source>
</evidence>
<evidence type="ECO:0000256" key="1">
    <source>
        <dbReference type="ARBA" id="ARBA00001964"/>
    </source>
</evidence>
<organism evidence="5 6">
    <name type="scientific">Bartonella callosciuri</name>
    <dbReference type="NCBI Taxonomy" id="686223"/>
    <lineage>
        <taxon>Bacteria</taxon>
        <taxon>Pseudomonadati</taxon>
        <taxon>Pseudomonadota</taxon>
        <taxon>Alphaproteobacteria</taxon>
        <taxon>Hyphomicrobiales</taxon>
        <taxon>Bartonellaceae</taxon>
        <taxon>Bartonella</taxon>
    </lineage>
</organism>
<proteinExistence type="inferred from homology"/>
<name>A0A840NZD1_9HYPH</name>
<dbReference type="Pfam" id="PF00456">
    <property type="entry name" value="Transketolase_N"/>
    <property type="match status" value="1"/>
</dbReference>
<dbReference type="InterPro" id="IPR005474">
    <property type="entry name" value="Transketolase_N"/>
</dbReference>
<dbReference type="AlphaFoldDB" id="A0A840NZD1"/>
<evidence type="ECO:0000313" key="6">
    <source>
        <dbReference type="Proteomes" id="UP000561417"/>
    </source>
</evidence>
<dbReference type="RefSeq" id="WP_246348463.1">
    <property type="nucleotide sequence ID" value="NZ_JACHIM010000002.1"/>
</dbReference>
<protein>
    <submittedName>
        <fullName evidence="5">Transketolase</fullName>
        <ecNumber evidence="5">2.2.1.1</ecNumber>
    </submittedName>
</protein>
<dbReference type="PANTHER" id="PTHR47514:SF1">
    <property type="entry name" value="TRANSKETOLASE N-TERMINAL SECTION-RELATED"/>
    <property type="match status" value="1"/>
</dbReference>
<accession>A0A840NZD1</accession>
<dbReference type="Gene3D" id="3.40.50.970">
    <property type="match status" value="1"/>
</dbReference>
<dbReference type="GO" id="GO:0004802">
    <property type="term" value="F:transketolase activity"/>
    <property type="evidence" value="ECO:0007669"/>
    <property type="project" value="UniProtKB-EC"/>
</dbReference>